<reference evidence="1 2" key="1">
    <citation type="journal article" date="2019" name="Commun. Biol.">
        <title>The bagworm genome reveals a unique fibroin gene that provides high tensile strength.</title>
        <authorList>
            <person name="Kono N."/>
            <person name="Nakamura H."/>
            <person name="Ohtoshi R."/>
            <person name="Tomita M."/>
            <person name="Numata K."/>
            <person name="Arakawa K."/>
        </authorList>
    </citation>
    <scope>NUCLEOTIDE SEQUENCE [LARGE SCALE GENOMIC DNA]</scope>
</reference>
<dbReference type="EMBL" id="BGZK01000275">
    <property type="protein sequence ID" value="GBP33581.1"/>
    <property type="molecule type" value="Genomic_DNA"/>
</dbReference>
<evidence type="ECO:0000313" key="2">
    <source>
        <dbReference type="Proteomes" id="UP000299102"/>
    </source>
</evidence>
<keyword evidence="2" id="KW-1185">Reference proteome</keyword>
<gene>
    <name evidence="1" type="ORF">EVAR_28738_1</name>
</gene>
<protein>
    <submittedName>
        <fullName evidence="1">Uncharacterized protein</fullName>
    </submittedName>
</protein>
<organism evidence="1 2">
    <name type="scientific">Eumeta variegata</name>
    <name type="common">Bagworm moth</name>
    <name type="synonym">Eumeta japonica</name>
    <dbReference type="NCBI Taxonomy" id="151549"/>
    <lineage>
        <taxon>Eukaryota</taxon>
        <taxon>Metazoa</taxon>
        <taxon>Ecdysozoa</taxon>
        <taxon>Arthropoda</taxon>
        <taxon>Hexapoda</taxon>
        <taxon>Insecta</taxon>
        <taxon>Pterygota</taxon>
        <taxon>Neoptera</taxon>
        <taxon>Endopterygota</taxon>
        <taxon>Lepidoptera</taxon>
        <taxon>Glossata</taxon>
        <taxon>Ditrysia</taxon>
        <taxon>Tineoidea</taxon>
        <taxon>Psychidae</taxon>
        <taxon>Oiketicinae</taxon>
        <taxon>Eumeta</taxon>
    </lineage>
</organism>
<name>A0A4C1V482_EUMVA</name>
<dbReference type="Proteomes" id="UP000299102">
    <property type="component" value="Unassembled WGS sequence"/>
</dbReference>
<evidence type="ECO:0000313" key="1">
    <source>
        <dbReference type="EMBL" id="GBP33581.1"/>
    </source>
</evidence>
<accession>A0A4C1V482</accession>
<dbReference type="AlphaFoldDB" id="A0A4C1V482"/>
<proteinExistence type="predicted"/>
<comment type="caution">
    <text evidence="1">The sequence shown here is derived from an EMBL/GenBank/DDBJ whole genome shotgun (WGS) entry which is preliminary data.</text>
</comment>
<sequence>MKANCGIIIGCVQFNINDLSDCLLFALAKHVRDEFPQPVSFAQARLTRAAINIRLRRLTGVWFINKWMTHATGWVTHALGHRQRRCLRLRSSERNACPFSGRDTSCARVRAVTRSELLRKRRRLGIPKWSDLAVRELPASDLNIHK</sequence>